<keyword evidence="2" id="KW-0539">Nucleus</keyword>
<evidence type="ECO:0000256" key="2">
    <source>
        <dbReference type="ARBA" id="ARBA00023242"/>
    </source>
</evidence>
<proteinExistence type="predicted"/>
<sequence>MNAYRPYITNTPRPLSLDNSAAPTTSHTVALKRTRAKRSCDFCRKRKSRCDADTSNPCSNCKAWGYTCEFQTVRKKRGPPSVYVENLEKRCKKMETLLTELTRSSIKELEQNDFQLPCQKLSRPLRNNSNSKDHDENDNSSDEEDEPERINRREKLATLDEKDYDSIKYTGHSAGLKLFDQGLFKSKPYIQWPGRDDVVLQMMSQNELMIVRKDYSSKGGRESKLDVGLSMWSGCLNGDKRQIPQMIEKPPKEMCDKMLQIYFEHLHQLLPIIDKNRFLEQTPPTILLHAVLCLSFRFASLHFPELIKSSDDYGAMYFEKVMKRLRDVTRSRLCYVQAALLITLYLDFDDGDVESVQWHTLGSAIRIAQDLGLHRSCAHWKLPASEIETRHRVFYACYILDRWMSVRAGKPLTILDRDFDTSMPSLYEVSDNGKIRNEPVYRSFNLMIKLSEILGRVIKALYAPKAKHANGTASLDDPTILIVLERRLQAWKALLDETVDGFKLSSEDKVNLLIPYYTIVLLLHRPFIESSGSWLAKSQQASFEAASSISDIIRQKRTLSHPESSYPLCLPTCFVYALFQSALVHLSAALGDQSTENLRKVDQSVALIKSHKYLASAHRAFETLKMLAAINGLEPHFSTTPSPLTECKTDLSTDYQSDCGEQETSKPNWFHRMANTDMVESISSDIHHDVESMMDHHPSVTPYLHGAHQQQQPAETVYTSPIYQPMYASATSPLDHFATAAPSQLSSPNHTETCYEQPQLYPPSLRTLLHNSALVAPPTPAHSAAYIPATSMEQSFVSHHPHPTPHHQHQPTPPLSHTPVPFSAYSAPAMPATLPSSNMTWSDWGLLIDHPHATAAHTTTIPTVASATPTHQPILSTHLQHVASRLH</sequence>
<evidence type="ECO:0000256" key="1">
    <source>
        <dbReference type="ARBA" id="ARBA00022723"/>
    </source>
</evidence>
<dbReference type="GO" id="GO:0006351">
    <property type="term" value="P:DNA-templated transcription"/>
    <property type="evidence" value="ECO:0007669"/>
    <property type="project" value="InterPro"/>
</dbReference>
<dbReference type="EMBL" id="JABAYA010000022">
    <property type="protein sequence ID" value="KAF7729782.1"/>
    <property type="molecule type" value="Genomic_DNA"/>
</dbReference>
<dbReference type="OrthoDB" id="2110361at2759"/>
<dbReference type="InterPro" id="IPR036864">
    <property type="entry name" value="Zn2-C6_fun-type_DNA-bd_sf"/>
</dbReference>
<dbReference type="InterPro" id="IPR007219">
    <property type="entry name" value="XnlR_reg_dom"/>
</dbReference>
<feature type="compositionally biased region" description="Basic and acidic residues" evidence="3">
    <location>
        <begin position="148"/>
        <end position="157"/>
    </location>
</feature>
<feature type="compositionally biased region" description="Acidic residues" evidence="3">
    <location>
        <begin position="138"/>
        <end position="147"/>
    </location>
</feature>
<dbReference type="PANTHER" id="PTHR46910">
    <property type="entry name" value="TRANSCRIPTION FACTOR PDR1"/>
    <property type="match status" value="1"/>
</dbReference>
<dbReference type="PROSITE" id="PS00463">
    <property type="entry name" value="ZN2_CY6_FUNGAL_1"/>
    <property type="match status" value="1"/>
</dbReference>
<dbReference type="SUPFAM" id="SSF57701">
    <property type="entry name" value="Zn2/Cys6 DNA-binding domain"/>
    <property type="match status" value="1"/>
</dbReference>
<evidence type="ECO:0000313" key="6">
    <source>
        <dbReference type="Proteomes" id="UP000605846"/>
    </source>
</evidence>
<dbReference type="Proteomes" id="UP000605846">
    <property type="component" value="Unassembled WGS sequence"/>
</dbReference>
<dbReference type="GO" id="GO:0003677">
    <property type="term" value="F:DNA binding"/>
    <property type="evidence" value="ECO:0007669"/>
    <property type="project" value="InterPro"/>
</dbReference>
<dbReference type="SMART" id="SM00066">
    <property type="entry name" value="GAL4"/>
    <property type="match status" value="1"/>
</dbReference>
<dbReference type="PROSITE" id="PS50048">
    <property type="entry name" value="ZN2_CY6_FUNGAL_2"/>
    <property type="match status" value="1"/>
</dbReference>
<dbReference type="CDD" id="cd00067">
    <property type="entry name" value="GAL4"/>
    <property type="match status" value="1"/>
</dbReference>
<feature type="region of interest" description="Disordered" evidence="3">
    <location>
        <begin position="121"/>
        <end position="157"/>
    </location>
</feature>
<evidence type="ECO:0000259" key="4">
    <source>
        <dbReference type="PROSITE" id="PS50048"/>
    </source>
</evidence>
<protein>
    <recommendedName>
        <fullName evidence="4">Zn(2)-C6 fungal-type domain-containing protein</fullName>
    </recommendedName>
</protein>
<organism evidence="5 6">
    <name type="scientific">Apophysomyces ossiformis</name>
    <dbReference type="NCBI Taxonomy" id="679940"/>
    <lineage>
        <taxon>Eukaryota</taxon>
        <taxon>Fungi</taxon>
        <taxon>Fungi incertae sedis</taxon>
        <taxon>Mucoromycota</taxon>
        <taxon>Mucoromycotina</taxon>
        <taxon>Mucoromycetes</taxon>
        <taxon>Mucorales</taxon>
        <taxon>Mucorineae</taxon>
        <taxon>Mucoraceae</taxon>
        <taxon>Apophysomyces</taxon>
    </lineage>
</organism>
<reference evidence="5" key="1">
    <citation type="submission" date="2020-01" db="EMBL/GenBank/DDBJ databases">
        <title>Genome Sequencing of Three Apophysomyces-Like Fungal Strains Confirms a Novel Fungal Genus in the Mucoromycota with divergent Burkholderia-like Endosymbiotic Bacteria.</title>
        <authorList>
            <person name="Stajich J.E."/>
            <person name="Macias A.M."/>
            <person name="Carter-House D."/>
            <person name="Lovett B."/>
            <person name="Kasson L.R."/>
            <person name="Berry K."/>
            <person name="Grigoriev I."/>
            <person name="Chang Y."/>
            <person name="Spatafora J."/>
            <person name="Kasson M.T."/>
        </authorList>
    </citation>
    <scope>NUCLEOTIDE SEQUENCE</scope>
    <source>
        <strain evidence="5">NRRL A-21654</strain>
    </source>
</reference>
<accession>A0A8H7BQH2</accession>
<dbReference type="Pfam" id="PF00172">
    <property type="entry name" value="Zn_clus"/>
    <property type="match status" value="1"/>
</dbReference>
<dbReference type="GO" id="GO:0008270">
    <property type="term" value="F:zinc ion binding"/>
    <property type="evidence" value="ECO:0007669"/>
    <property type="project" value="InterPro"/>
</dbReference>
<keyword evidence="1" id="KW-0479">Metal-binding</keyword>
<dbReference type="PANTHER" id="PTHR46910:SF1">
    <property type="entry name" value="MISCELLANEOUS ZN(II)2CYS6 TRANSCRIPTION FACTOR (EUROFUNG)-RELATED"/>
    <property type="match status" value="1"/>
</dbReference>
<dbReference type="Pfam" id="PF04082">
    <property type="entry name" value="Fungal_trans"/>
    <property type="match status" value="1"/>
</dbReference>
<keyword evidence="6" id="KW-1185">Reference proteome</keyword>
<gene>
    <name evidence="5" type="ORF">EC973_003861</name>
</gene>
<dbReference type="CDD" id="cd12148">
    <property type="entry name" value="fungal_TF_MHR"/>
    <property type="match status" value="1"/>
</dbReference>
<dbReference type="SMART" id="SM00906">
    <property type="entry name" value="Fungal_trans"/>
    <property type="match status" value="1"/>
</dbReference>
<dbReference type="Gene3D" id="4.10.240.10">
    <property type="entry name" value="Zn(2)-C6 fungal-type DNA-binding domain"/>
    <property type="match status" value="1"/>
</dbReference>
<comment type="caution">
    <text evidence="5">The sequence shown here is derived from an EMBL/GenBank/DDBJ whole genome shotgun (WGS) entry which is preliminary data.</text>
</comment>
<name>A0A8H7BQH2_9FUNG</name>
<evidence type="ECO:0000256" key="3">
    <source>
        <dbReference type="SAM" id="MobiDB-lite"/>
    </source>
</evidence>
<dbReference type="GO" id="GO:0000981">
    <property type="term" value="F:DNA-binding transcription factor activity, RNA polymerase II-specific"/>
    <property type="evidence" value="ECO:0007669"/>
    <property type="project" value="InterPro"/>
</dbReference>
<dbReference type="AlphaFoldDB" id="A0A8H7BQH2"/>
<dbReference type="InterPro" id="IPR050987">
    <property type="entry name" value="AtrR-like"/>
</dbReference>
<feature type="domain" description="Zn(2)-C6 fungal-type" evidence="4">
    <location>
        <begin position="39"/>
        <end position="70"/>
    </location>
</feature>
<dbReference type="InterPro" id="IPR001138">
    <property type="entry name" value="Zn2Cys6_DnaBD"/>
</dbReference>
<evidence type="ECO:0000313" key="5">
    <source>
        <dbReference type="EMBL" id="KAF7729782.1"/>
    </source>
</evidence>